<proteinExistence type="predicted"/>
<dbReference type="RefSeq" id="WP_169640975.1">
    <property type="nucleotide sequence ID" value="NZ_CP048788.1"/>
</dbReference>
<dbReference type="GO" id="GO:0051539">
    <property type="term" value="F:4 iron, 4 sulfur cluster binding"/>
    <property type="evidence" value="ECO:0007669"/>
    <property type="project" value="UniProtKB-KW"/>
</dbReference>
<dbReference type="InterPro" id="IPR017900">
    <property type="entry name" value="4Fe4S_Fe_S_CS"/>
</dbReference>
<evidence type="ECO:0000259" key="6">
    <source>
        <dbReference type="PROSITE" id="PS51379"/>
    </source>
</evidence>
<dbReference type="EMBL" id="CP048788">
    <property type="protein sequence ID" value="QJF51758.1"/>
    <property type="molecule type" value="Genomic_DNA"/>
</dbReference>
<feature type="domain" description="4Fe-4S ferredoxin-type" evidence="6">
    <location>
        <begin position="494"/>
        <end position="523"/>
    </location>
</feature>
<name>A0A858SUU9_9RHOB</name>
<dbReference type="Pfam" id="PF13187">
    <property type="entry name" value="Fer4_9"/>
    <property type="match status" value="1"/>
</dbReference>
<evidence type="ECO:0000256" key="1">
    <source>
        <dbReference type="ARBA" id="ARBA00022485"/>
    </source>
</evidence>
<reference evidence="7 8" key="1">
    <citation type="submission" date="2020-02" db="EMBL/GenBank/DDBJ databases">
        <title>Genome sequence of Roseobacter ponti.</title>
        <authorList>
            <person name="Hollensteiner J."/>
            <person name="Schneider D."/>
            <person name="Poehlein A."/>
            <person name="Daniel R."/>
        </authorList>
    </citation>
    <scope>NUCLEOTIDE SEQUENCE [LARGE SCALE GENOMIC DNA]</scope>
    <source>
        <strain evidence="7 8">DSM 106830</strain>
    </source>
</reference>
<evidence type="ECO:0000256" key="2">
    <source>
        <dbReference type="ARBA" id="ARBA00022723"/>
    </source>
</evidence>
<dbReference type="Gene3D" id="3.30.70.20">
    <property type="match status" value="2"/>
</dbReference>
<keyword evidence="2" id="KW-0479">Metal-binding</keyword>
<dbReference type="PANTHER" id="PTHR43687:SF4">
    <property type="entry name" value="BLR5484 PROTEIN"/>
    <property type="match status" value="1"/>
</dbReference>
<protein>
    <submittedName>
        <fullName evidence="7">4Fe-4S dicluster domain-containing protein</fullName>
    </submittedName>
</protein>
<feature type="region of interest" description="Disordered" evidence="5">
    <location>
        <begin position="627"/>
        <end position="651"/>
    </location>
</feature>
<evidence type="ECO:0000313" key="8">
    <source>
        <dbReference type="Proteomes" id="UP000503308"/>
    </source>
</evidence>
<dbReference type="AlphaFoldDB" id="A0A858SUU9"/>
<keyword evidence="4" id="KW-0411">Iron-sulfur</keyword>
<sequence>MNRKLILCDCLGSHAPDPDVLGPVTGLACQGVLTDACGTEVGETAKLMAEGDVVIACAQQASFFNDLAAELDVSPPACFDLRDRAGWSDEAGDAGPKMAALAAEALLPVPSEKTIDVISQGSCLILGPAETALAAAADLAGALAVTVLLDDPAGAEHGYDFDIVSGRLGTTRGTLGRFSVRMDAFRQMIAGGRGAPDWTAPRDGARTECDIILDLTGNPPFFPAHHKRDGYLRAEPGNPPAVARAVLEASQLTGTFEKPLYVRLEEPLCAHSRAGKPACSKCLDVCPTGAITSAGEHVAIDPLICAGCGACSALCPSGAISYDAPPVATVFSRLNTLAATYRKNGGTGARLLVHDDSHGREMISLAARYGRGLPAQVIPLEVTALAGFGHAEMLAALACGFTGVIILPAPRTESDVIASEMALANAIGGSASVTLLDVADPDALYDALYNSALSATDHDPALPIGTRRQVARLAGKTLQPDAEIVPLPEGAPYGAVLVDTDACTLCLACVSLCPSGALGDNEDLPQLRFQEDACLQCGLCANVCPETAITLEPRLDLTDAAFTQKVLKEEEPFACVECGSLFGTKSTVERIMEKLAGNHHMFATTEAARMIQMCDNCRIQAQYHSENNPFSGGERPKIRTTDDYLSKRRDH</sequence>
<keyword evidence="1" id="KW-0004">4Fe-4S</keyword>
<dbReference type="GO" id="GO:0046872">
    <property type="term" value="F:metal ion binding"/>
    <property type="evidence" value="ECO:0007669"/>
    <property type="project" value="UniProtKB-KW"/>
</dbReference>
<accession>A0A858SUU9</accession>
<keyword evidence="8" id="KW-1185">Reference proteome</keyword>
<dbReference type="PROSITE" id="PS51379">
    <property type="entry name" value="4FE4S_FER_2"/>
    <property type="match status" value="3"/>
</dbReference>
<dbReference type="InterPro" id="IPR017896">
    <property type="entry name" value="4Fe4S_Fe-S-bd"/>
</dbReference>
<evidence type="ECO:0000313" key="7">
    <source>
        <dbReference type="EMBL" id="QJF51758.1"/>
    </source>
</evidence>
<organism evidence="7 8">
    <name type="scientific">Roseobacter ponti</name>
    <dbReference type="NCBI Taxonomy" id="1891787"/>
    <lineage>
        <taxon>Bacteria</taxon>
        <taxon>Pseudomonadati</taxon>
        <taxon>Pseudomonadota</taxon>
        <taxon>Alphaproteobacteria</taxon>
        <taxon>Rhodobacterales</taxon>
        <taxon>Roseobacteraceae</taxon>
        <taxon>Roseobacter</taxon>
    </lineage>
</organism>
<dbReference type="Proteomes" id="UP000503308">
    <property type="component" value="Chromosome"/>
</dbReference>
<evidence type="ECO:0000256" key="5">
    <source>
        <dbReference type="SAM" id="MobiDB-lite"/>
    </source>
</evidence>
<dbReference type="SUPFAM" id="SSF54862">
    <property type="entry name" value="4Fe-4S ferredoxins"/>
    <property type="match status" value="1"/>
</dbReference>
<evidence type="ECO:0000256" key="4">
    <source>
        <dbReference type="ARBA" id="ARBA00023014"/>
    </source>
</evidence>
<dbReference type="Pfam" id="PF12838">
    <property type="entry name" value="Fer4_7"/>
    <property type="match status" value="1"/>
</dbReference>
<gene>
    <name evidence="7" type="ORF">G3256_11590</name>
</gene>
<feature type="domain" description="4Fe-4S ferredoxin-type" evidence="6">
    <location>
        <begin position="296"/>
        <end position="325"/>
    </location>
</feature>
<dbReference type="PANTHER" id="PTHR43687">
    <property type="entry name" value="ADENYLYLSULFATE REDUCTASE, BETA SUBUNIT"/>
    <property type="match status" value="1"/>
</dbReference>
<dbReference type="KEGG" id="rpon:G3256_11590"/>
<feature type="domain" description="4Fe-4S ferredoxin-type" evidence="6">
    <location>
        <begin position="525"/>
        <end position="554"/>
    </location>
</feature>
<dbReference type="InterPro" id="IPR050572">
    <property type="entry name" value="Fe-S_Ferredoxin"/>
</dbReference>
<evidence type="ECO:0000256" key="3">
    <source>
        <dbReference type="ARBA" id="ARBA00023004"/>
    </source>
</evidence>
<feature type="compositionally biased region" description="Basic and acidic residues" evidence="5">
    <location>
        <begin position="634"/>
        <end position="651"/>
    </location>
</feature>
<keyword evidence="3" id="KW-0408">Iron</keyword>
<dbReference type="PROSITE" id="PS00198">
    <property type="entry name" value="4FE4S_FER_1"/>
    <property type="match status" value="3"/>
</dbReference>